<gene>
    <name evidence="1" type="ORF">GCM10009096_02600</name>
</gene>
<evidence type="ECO:0000313" key="2">
    <source>
        <dbReference type="Proteomes" id="UP001500713"/>
    </source>
</evidence>
<comment type="caution">
    <text evidence="1">The sequence shown here is derived from an EMBL/GenBank/DDBJ whole genome shotgun (WGS) entry which is preliminary data.</text>
</comment>
<protein>
    <submittedName>
        <fullName evidence="1">Uncharacterized protein</fullName>
    </submittedName>
</protein>
<name>A0ABN1A1Y9_9SPHN</name>
<dbReference type="Proteomes" id="UP001500713">
    <property type="component" value="Unassembled WGS sequence"/>
</dbReference>
<reference evidence="1 2" key="1">
    <citation type="journal article" date="2019" name="Int. J. Syst. Evol. Microbiol.">
        <title>The Global Catalogue of Microorganisms (GCM) 10K type strain sequencing project: providing services to taxonomists for standard genome sequencing and annotation.</title>
        <authorList>
            <consortium name="The Broad Institute Genomics Platform"/>
            <consortium name="The Broad Institute Genome Sequencing Center for Infectious Disease"/>
            <person name="Wu L."/>
            <person name="Ma J."/>
        </authorList>
    </citation>
    <scope>NUCLEOTIDE SEQUENCE [LARGE SCALE GENOMIC DNA]</scope>
    <source>
        <strain evidence="1 2">JCM 14162</strain>
    </source>
</reference>
<proteinExistence type="predicted"/>
<evidence type="ECO:0000313" key="1">
    <source>
        <dbReference type="EMBL" id="GAA0465489.1"/>
    </source>
</evidence>
<organism evidence="1 2">
    <name type="scientific">Parasphingorhabdus litoris</name>
    <dbReference type="NCBI Taxonomy" id="394733"/>
    <lineage>
        <taxon>Bacteria</taxon>
        <taxon>Pseudomonadati</taxon>
        <taxon>Pseudomonadota</taxon>
        <taxon>Alphaproteobacteria</taxon>
        <taxon>Sphingomonadales</taxon>
        <taxon>Sphingomonadaceae</taxon>
        <taxon>Parasphingorhabdus</taxon>
    </lineage>
</organism>
<keyword evidence="2" id="KW-1185">Reference proteome</keyword>
<sequence length="77" mass="8988">MTMMAQIIWRQGDRVFVKKMLRKQKVHSDDMLVLSLASVGNLPHVERAEIDMRCTANQFFKCIGFFRHSDLMFLPDG</sequence>
<accession>A0ABN1A1Y9</accession>
<dbReference type="EMBL" id="BAAAEM010000002">
    <property type="protein sequence ID" value="GAA0465489.1"/>
    <property type="molecule type" value="Genomic_DNA"/>
</dbReference>